<dbReference type="GO" id="GO:1990281">
    <property type="term" value="C:efflux pump complex"/>
    <property type="evidence" value="ECO:0007669"/>
    <property type="project" value="TreeGrafter"/>
</dbReference>
<accession>A0A1X7I386</accession>
<evidence type="ECO:0000256" key="8">
    <source>
        <dbReference type="SAM" id="SignalP"/>
    </source>
</evidence>
<dbReference type="RefSeq" id="WP_085515141.1">
    <property type="nucleotide sequence ID" value="NZ_FXAW01000001.1"/>
</dbReference>
<comment type="subcellular location">
    <subcellularLocation>
        <location evidence="1">Cell outer membrane</location>
    </subcellularLocation>
</comment>
<dbReference type="GO" id="GO:0009279">
    <property type="term" value="C:cell outer membrane"/>
    <property type="evidence" value="ECO:0007669"/>
    <property type="project" value="UniProtKB-SubCell"/>
</dbReference>
<evidence type="ECO:0000313" key="10">
    <source>
        <dbReference type="Proteomes" id="UP000193804"/>
    </source>
</evidence>
<dbReference type="Proteomes" id="UP000193804">
    <property type="component" value="Unassembled WGS sequence"/>
</dbReference>
<keyword evidence="10" id="KW-1185">Reference proteome</keyword>
<reference evidence="10" key="1">
    <citation type="submission" date="2017-04" db="EMBL/GenBank/DDBJ databases">
        <authorList>
            <person name="Varghese N."/>
            <person name="Submissions S."/>
        </authorList>
    </citation>
    <scope>NUCLEOTIDE SEQUENCE [LARGE SCALE GENOMIC DNA]</scope>
    <source>
        <strain evidence="10">DSM 4125</strain>
    </source>
</reference>
<keyword evidence="5" id="KW-0812">Transmembrane</keyword>
<keyword evidence="4" id="KW-1134">Transmembrane beta strand</keyword>
<comment type="similarity">
    <text evidence="2">Belongs to the outer membrane factor (OMF) (TC 1.B.17) family.</text>
</comment>
<proteinExistence type="inferred from homology"/>
<evidence type="ECO:0000256" key="7">
    <source>
        <dbReference type="ARBA" id="ARBA00023237"/>
    </source>
</evidence>
<dbReference type="SUPFAM" id="SSF56954">
    <property type="entry name" value="Outer membrane efflux proteins (OEP)"/>
    <property type="match status" value="1"/>
</dbReference>
<dbReference type="InterPro" id="IPR051906">
    <property type="entry name" value="TolC-like"/>
</dbReference>
<feature type="signal peptide" evidence="8">
    <location>
        <begin position="1"/>
        <end position="25"/>
    </location>
</feature>
<evidence type="ECO:0000313" key="9">
    <source>
        <dbReference type="EMBL" id="SMG08167.1"/>
    </source>
</evidence>
<dbReference type="AlphaFoldDB" id="A0A1X7I386"/>
<evidence type="ECO:0000256" key="5">
    <source>
        <dbReference type="ARBA" id="ARBA00022692"/>
    </source>
</evidence>
<dbReference type="GO" id="GO:0015562">
    <property type="term" value="F:efflux transmembrane transporter activity"/>
    <property type="evidence" value="ECO:0007669"/>
    <property type="project" value="InterPro"/>
</dbReference>
<evidence type="ECO:0000256" key="1">
    <source>
        <dbReference type="ARBA" id="ARBA00004442"/>
    </source>
</evidence>
<dbReference type="InterPro" id="IPR003423">
    <property type="entry name" value="OMP_efflux"/>
</dbReference>
<keyword evidence="7" id="KW-0998">Cell outer membrane</keyword>
<dbReference type="PANTHER" id="PTHR30026">
    <property type="entry name" value="OUTER MEMBRANE PROTEIN TOLC"/>
    <property type="match status" value="1"/>
</dbReference>
<evidence type="ECO:0000256" key="4">
    <source>
        <dbReference type="ARBA" id="ARBA00022452"/>
    </source>
</evidence>
<dbReference type="GO" id="GO:0015288">
    <property type="term" value="F:porin activity"/>
    <property type="evidence" value="ECO:0007669"/>
    <property type="project" value="TreeGrafter"/>
</dbReference>
<gene>
    <name evidence="9" type="ORF">SAMN05661096_00115</name>
</gene>
<organism evidence="9 10">
    <name type="scientific">Marivirga sericea</name>
    <dbReference type="NCBI Taxonomy" id="1028"/>
    <lineage>
        <taxon>Bacteria</taxon>
        <taxon>Pseudomonadati</taxon>
        <taxon>Bacteroidota</taxon>
        <taxon>Cytophagia</taxon>
        <taxon>Cytophagales</taxon>
        <taxon>Marivirgaceae</taxon>
        <taxon>Marivirga</taxon>
    </lineage>
</organism>
<protein>
    <submittedName>
        <fullName evidence="9">Outer membrane protein</fullName>
    </submittedName>
</protein>
<dbReference type="EMBL" id="FXAW01000001">
    <property type="protein sequence ID" value="SMG08167.1"/>
    <property type="molecule type" value="Genomic_DNA"/>
</dbReference>
<evidence type="ECO:0000256" key="6">
    <source>
        <dbReference type="ARBA" id="ARBA00023136"/>
    </source>
</evidence>
<keyword evidence="3" id="KW-0813">Transport</keyword>
<dbReference type="Gene3D" id="1.20.1600.10">
    <property type="entry name" value="Outer membrane efflux proteins (OEP)"/>
    <property type="match status" value="1"/>
</dbReference>
<evidence type="ECO:0000256" key="2">
    <source>
        <dbReference type="ARBA" id="ARBA00007613"/>
    </source>
</evidence>
<name>A0A1X7I386_9BACT</name>
<dbReference type="STRING" id="1028.SAMN05661096_00115"/>
<dbReference type="PANTHER" id="PTHR30026:SF20">
    <property type="entry name" value="OUTER MEMBRANE PROTEIN TOLC"/>
    <property type="match status" value="1"/>
</dbReference>
<feature type="chain" id="PRO_5012688262" evidence="8">
    <location>
        <begin position="26"/>
        <end position="452"/>
    </location>
</feature>
<dbReference type="OrthoDB" id="9811587at2"/>
<dbReference type="Pfam" id="PF02321">
    <property type="entry name" value="OEP"/>
    <property type="match status" value="2"/>
</dbReference>
<sequence length="452" mass="50966">MKRKMQYCKQLLLVPFMLICFAVQAQESTKILTFEEAMKVGLEQNIALRKNLNQLSALSMQETQSKIDFLPSVSANVQAARQGGQQFQLVEDGFEINNVQANRLSGNLSASVDIFRGLGRLNQIKMADLNYQAQRSAIERSKQQVVFDIAQQYLQLLLDKKLMEISSNAIQDQKNQLERIKGFVLTGLRPQADALAQKATLDQLELSFIETENTYLLDKARLAQTLQLDLLEEYEVSEAFGSASTSLEAYQLSELFELAIQNRSDLQQLDLQRQATNKNIDLLKSNYLPTLSAFYQYGTQYSSLNSLGISEQLFDLYPNNTVGLNLSIPLFSNYVNKSRVATAQVELANSRLDVEDLKRSIFQDVQNAYLNFNAAIKRVEVSESALNSAQEAYKMQNERYAEGIANLSELSIAQQALITAQANLEQAKFTLLFQQTILDFHTGVLQVETLNQ</sequence>
<evidence type="ECO:0000256" key="3">
    <source>
        <dbReference type="ARBA" id="ARBA00022448"/>
    </source>
</evidence>
<keyword evidence="6" id="KW-0472">Membrane</keyword>
<keyword evidence="8" id="KW-0732">Signal</keyword>